<evidence type="ECO:0000313" key="2">
    <source>
        <dbReference type="EnsemblPlants" id="MELO3C028999.2.1"/>
    </source>
</evidence>
<organism evidence="3 4">
    <name type="scientific">Cucumis melo</name>
    <name type="common">Muskmelon</name>
    <dbReference type="NCBI Taxonomy" id="3656"/>
    <lineage>
        <taxon>Eukaryota</taxon>
        <taxon>Viridiplantae</taxon>
        <taxon>Streptophyta</taxon>
        <taxon>Embryophyta</taxon>
        <taxon>Tracheophyta</taxon>
        <taxon>Spermatophyta</taxon>
        <taxon>Magnoliopsida</taxon>
        <taxon>eudicotyledons</taxon>
        <taxon>Gunneridae</taxon>
        <taxon>Pentapetalae</taxon>
        <taxon>rosids</taxon>
        <taxon>fabids</taxon>
        <taxon>Cucurbitales</taxon>
        <taxon>Cucurbitaceae</taxon>
        <taxon>Benincaseae</taxon>
        <taxon>Cucumis</taxon>
    </lineage>
</organism>
<reference evidence="4" key="2">
    <citation type="submission" date="2025-04" db="UniProtKB">
        <authorList>
            <consortium name="RefSeq"/>
        </authorList>
    </citation>
    <scope>IDENTIFICATION</scope>
</reference>
<keyword evidence="3" id="KW-1185">Reference proteome</keyword>
<dbReference type="InterPro" id="IPR046796">
    <property type="entry name" value="Transposase_32_dom"/>
</dbReference>
<dbReference type="GeneID" id="103490383"/>
<dbReference type="RefSeq" id="XP_008448096.1">
    <property type="nucleotide sequence ID" value="XM_008449874.1"/>
</dbReference>
<dbReference type="InParanoid" id="A0A1S3BJI6"/>
<proteinExistence type="predicted"/>
<dbReference type="Proteomes" id="UP001652600">
    <property type="component" value="Chromosome 1"/>
</dbReference>
<dbReference type="EnsemblPlants" id="MELO3C028999.2.1">
    <property type="protein sequence ID" value="MELO3C028999.2.1"/>
    <property type="gene ID" value="MELO3C028999.2"/>
</dbReference>
<protein>
    <submittedName>
        <fullName evidence="4">Uncharacterized protein LOC103490383</fullName>
    </submittedName>
</protein>
<feature type="domain" description="Putative plant transposon protein" evidence="1">
    <location>
        <begin position="8"/>
        <end position="177"/>
    </location>
</feature>
<sequence length="289" mass="31834">MDLIVKVGLSKTIANVGPFYPQLIKEFIVNLPSKFNDPSSLDYQTVHIRGSMFKISHGFLGNTMVSGSQSLHPSNDELAPVSSGGILSIWQVNEIPALSLSVKYVILYMIDITKWLPSLHASTVSVPLGTLFMYQISNDESVDIGLFIYNQLLRHVGRLGVKIPIPLPRFFSSLLIHLNSDNMTANDASGPNSKTLSLSYRLFQGSHVPNLEHDMRPSGNPLAFDIDTDDIDGSAEGFPRDLASRFINSLTVESRALSTFVNLLPDRRLEVNSLVRHLKTLIPSSSVAD</sequence>
<dbReference type="KEGG" id="cmo:103490383"/>
<dbReference type="AlphaFoldDB" id="A0A1S3BJI6"/>
<evidence type="ECO:0000313" key="4">
    <source>
        <dbReference type="RefSeq" id="XP_008448096.1"/>
    </source>
</evidence>
<evidence type="ECO:0000313" key="3">
    <source>
        <dbReference type="Proteomes" id="UP001652600"/>
    </source>
</evidence>
<dbReference type="Pfam" id="PF20167">
    <property type="entry name" value="Transposase_32"/>
    <property type="match status" value="1"/>
</dbReference>
<dbReference type="Gramene" id="MELO3C028999.2.1">
    <property type="protein sequence ID" value="MELO3C028999.2.1"/>
    <property type="gene ID" value="MELO3C028999.2"/>
</dbReference>
<evidence type="ECO:0000259" key="1">
    <source>
        <dbReference type="Pfam" id="PF20167"/>
    </source>
</evidence>
<accession>A0A1S3BJI6</accession>
<reference evidence="2" key="1">
    <citation type="submission" date="2023-03" db="UniProtKB">
        <authorList>
            <consortium name="EnsemblPlants"/>
        </authorList>
    </citation>
    <scope>IDENTIFICATION</scope>
</reference>
<gene>
    <name evidence="4" type="primary">LOC103490383</name>
    <name evidence="2" type="synonym">103490383</name>
</gene>
<reference evidence="3" key="3">
    <citation type="submission" date="2025-05" db="UniProtKB">
        <authorList>
            <consortium name="RefSeq"/>
        </authorList>
    </citation>
    <scope>NUCLEOTIDE SEQUENCE [LARGE SCALE GENOMIC DNA]</scope>
</reference>
<dbReference type="SMR" id="A0A1S3BJI6"/>
<name>A0A1S3BJI6_CUCME</name>